<evidence type="ECO:0000256" key="12">
    <source>
        <dbReference type="RuleBase" id="RU004466"/>
    </source>
</evidence>
<dbReference type="AlphaFoldDB" id="A0A3G9G1N6"/>
<dbReference type="InterPro" id="IPR000092">
    <property type="entry name" value="Polyprenyl_synt"/>
</dbReference>
<dbReference type="PROSITE" id="PS00723">
    <property type="entry name" value="POLYPRENYL_SYNTHASE_1"/>
    <property type="match status" value="1"/>
</dbReference>
<comment type="catalytic activity">
    <reaction evidence="6">
        <text>5 isopentenyl diphosphate + (2E,6E)-farnesyl diphosphate = all-trans-octaprenyl diphosphate + 5 diphosphate</text>
        <dbReference type="Rhea" id="RHEA:27798"/>
        <dbReference type="ChEBI" id="CHEBI:33019"/>
        <dbReference type="ChEBI" id="CHEBI:57711"/>
        <dbReference type="ChEBI" id="CHEBI:128769"/>
        <dbReference type="ChEBI" id="CHEBI:175763"/>
        <dbReference type="EC" id="2.5.1.90"/>
    </reaction>
</comment>
<accession>A0A3G9G1N6</accession>
<comment type="similarity">
    <text evidence="2 12">Belongs to the FPP/GGPP synthase family.</text>
</comment>
<reference evidence="14" key="1">
    <citation type="journal article" date="2017" name="Biotechnol. Biofuels">
        <title>Evaluation of environmental bacterial communities as a factor affecting the growth of duckweed Lemna minor.</title>
        <authorList>
            <person name="Ishizawa H."/>
            <person name="Kuroda M."/>
            <person name="Morikawa M."/>
            <person name="Ike M."/>
        </authorList>
    </citation>
    <scope>NUCLEOTIDE SEQUENCE [LARGE SCALE GENOMIC DNA]</scope>
    <source>
        <strain evidence="14">M6</strain>
    </source>
</reference>
<keyword evidence="5" id="KW-0460">Magnesium</keyword>
<dbReference type="FunFam" id="1.10.600.10:FF:000002">
    <property type="entry name" value="Octaprenyl diphosphate synthase"/>
    <property type="match status" value="1"/>
</dbReference>
<dbReference type="GO" id="GO:0046872">
    <property type="term" value="F:metal ion binding"/>
    <property type="evidence" value="ECO:0007669"/>
    <property type="project" value="UniProtKB-KW"/>
</dbReference>
<dbReference type="GO" id="GO:0106350">
    <property type="term" value="F:all-trans-octaprenyl-diphosphate synthase activity"/>
    <property type="evidence" value="ECO:0007669"/>
    <property type="project" value="UniProtKB-EC"/>
</dbReference>
<evidence type="ECO:0000256" key="7">
    <source>
        <dbReference type="ARBA" id="ARBA00055029"/>
    </source>
</evidence>
<dbReference type="Gene3D" id="1.10.600.10">
    <property type="entry name" value="Farnesyl Diphosphate Synthase"/>
    <property type="match status" value="1"/>
</dbReference>
<organism evidence="13 14">
    <name type="scientific">Asticcacaulis excentricus</name>
    <dbReference type="NCBI Taxonomy" id="78587"/>
    <lineage>
        <taxon>Bacteria</taxon>
        <taxon>Pseudomonadati</taxon>
        <taxon>Pseudomonadota</taxon>
        <taxon>Alphaproteobacteria</taxon>
        <taxon>Caulobacterales</taxon>
        <taxon>Caulobacteraceae</taxon>
        <taxon>Asticcacaulis</taxon>
    </lineage>
</organism>
<dbReference type="EMBL" id="AP018827">
    <property type="protein sequence ID" value="BBF79775.1"/>
    <property type="molecule type" value="Genomic_DNA"/>
</dbReference>
<dbReference type="SFLD" id="SFLDS00005">
    <property type="entry name" value="Isoprenoid_Synthase_Type_I"/>
    <property type="match status" value="1"/>
</dbReference>
<dbReference type="EC" id="2.5.1.90" evidence="8"/>
<dbReference type="RefSeq" id="WP_126419805.1">
    <property type="nucleotide sequence ID" value="NZ_AP018827.1"/>
</dbReference>
<keyword evidence="4" id="KW-0479">Metal-binding</keyword>
<evidence type="ECO:0000256" key="5">
    <source>
        <dbReference type="ARBA" id="ARBA00022842"/>
    </source>
</evidence>
<proteinExistence type="inferred from homology"/>
<keyword evidence="3 12" id="KW-0808">Transferase</keyword>
<dbReference type="PANTHER" id="PTHR12001:SF69">
    <property type="entry name" value="ALL TRANS-POLYPRENYL-DIPHOSPHATE SYNTHASE PDSS1"/>
    <property type="match status" value="1"/>
</dbReference>
<sequence>MDTANIEKTHTSAPAETAGKADVEALVRLCADDMAAVNAIITERMQSDVAVIPALAEHLISAGGKRLRPLLCVAAARLAGTTNVHHQKLSAAVEFIHTATLLHDDVVDSSQLRRGKVAAHLIWGAPSSVLVGDFLFARAFELMVETDSLQALGILSKASGVIAEGEVLQLMKAYDVNLTEETYIDIISAKTAALFAAASESGAVAAGASPARQQALRDYGLNLGLAFQIQDDALDYGGTAQSLGKNAGDDFAEGKATLPLILAVKATPQAADFWHRTVSMREQTDGDLAQAQALIVESGAMAKTIETARHYAQKAKDALKGFEVSDWRTALEALADYSVERTK</sequence>
<dbReference type="Pfam" id="PF00348">
    <property type="entry name" value="polyprenyl_synt"/>
    <property type="match status" value="1"/>
</dbReference>
<evidence type="ECO:0000256" key="1">
    <source>
        <dbReference type="ARBA" id="ARBA00001946"/>
    </source>
</evidence>
<evidence type="ECO:0000256" key="9">
    <source>
        <dbReference type="ARBA" id="ARBA00072473"/>
    </source>
</evidence>
<name>A0A3G9G1N6_9CAUL</name>
<evidence type="ECO:0000256" key="10">
    <source>
        <dbReference type="ARBA" id="ARBA00079637"/>
    </source>
</evidence>
<comment type="cofactor">
    <cofactor evidence="1">
        <name>Mg(2+)</name>
        <dbReference type="ChEBI" id="CHEBI:18420"/>
    </cofactor>
</comment>
<gene>
    <name evidence="13" type="ORF">EM6_0347</name>
</gene>
<protein>
    <recommendedName>
        <fullName evidence="9">Octaprenyl diphosphate synthase</fullName>
        <ecNumber evidence="8">2.5.1.90</ecNumber>
    </recommendedName>
    <alternativeName>
        <fullName evidence="11">All-trans-octaprenyl-diphosphate synthase</fullName>
    </alternativeName>
    <alternativeName>
        <fullName evidence="10">Octaprenyl pyrophosphate synthase</fullName>
    </alternativeName>
</protein>
<evidence type="ECO:0000313" key="13">
    <source>
        <dbReference type="EMBL" id="BBF79775.1"/>
    </source>
</evidence>
<dbReference type="OrthoDB" id="9805316at2"/>
<dbReference type="GO" id="GO:0008299">
    <property type="term" value="P:isoprenoid biosynthetic process"/>
    <property type="evidence" value="ECO:0007669"/>
    <property type="project" value="InterPro"/>
</dbReference>
<reference evidence="14" key="2">
    <citation type="journal article" date="2017" name="Plant Physiol. Biochem.">
        <title>Differential oxidative and antioxidative response of duckweed Lemna minor toward plant growth promoting/inhibiting bacteria.</title>
        <authorList>
            <person name="Ishizawa H."/>
            <person name="Kuroda M."/>
            <person name="Morikawa M."/>
            <person name="Ike M."/>
        </authorList>
    </citation>
    <scope>NUCLEOTIDE SEQUENCE [LARGE SCALE GENOMIC DNA]</scope>
    <source>
        <strain evidence="14">M6</strain>
    </source>
</reference>
<dbReference type="Proteomes" id="UP000278756">
    <property type="component" value="Chromosome 1"/>
</dbReference>
<comment type="function">
    <text evidence="7">Supplies octaprenyl diphosphate, the precursor for the side chain of the isoprenoid quinones ubiquinone and menaquinone.</text>
</comment>
<dbReference type="InterPro" id="IPR033749">
    <property type="entry name" value="Polyprenyl_synt_CS"/>
</dbReference>
<evidence type="ECO:0000256" key="2">
    <source>
        <dbReference type="ARBA" id="ARBA00006706"/>
    </source>
</evidence>
<evidence type="ECO:0000256" key="8">
    <source>
        <dbReference type="ARBA" id="ARBA00066511"/>
    </source>
</evidence>
<evidence type="ECO:0000256" key="11">
    <source>
        <dbReference type="ARBA" id="ARBA00083124"/>
    </source>
</evidence>
<evidence type="ECO:0000256" key="3">
    <source>
        <dbReference type="ARBA" id="ARBA00022679"/>
    </source>
</evidence>
<evidence type="ECO:0000256" key="6">
    <source>
        <dbReference type="ARBA" id="ARBA00051506"/>
    </source>
</evidence>
<dbReference type="SUPFAM" id="SSF48576">
    <property type="entry name" value="Terpenoid synthases"/>
    <property type="match status" value="1"/>
</dbReference>
<evidence type="ECO:0000313" key="14">
    <source>
        <dbReference type="Proteomes" id="UP000278756"/>
    </source>
</evidence>
<dbReference type="PANTHER" id="PTHR12001">
    <property type="entry name" value="GERANYLGERANYL PYROPHOSPHATE SYNTHASE"/>
    <property type="match status" value="1"/>
</dbReference>
<dbReference type="InterPro" id="IPR008949">
    <property type="entry name" value="Isoprenoid_synthase_dom_sf"/>
</dbReference>
<dbReference type="CDD" id="cd00685">
    <property type="entry name" value="Trans_IPPS_HT"/>
    <property type="match status" value="1"/>
</dbReference>
<evidence type="ECO:0000256" key="4">
    <source>
        <dbReference type="ARBA" id="ARBA00022723"/>
    </source>
</evidence>